<keyword evidence="1" id="KW-1133">Transmembrane helix</keyword>
<feature type="transmembrane region" description="Helical" evidence="1">
    <location>
        <begin position="69"/>
        <end position="86"/>
    </location>
</feature>
<gene>
    <name evidence="2" type="ORF">Tbon_09955</name>
</gene>
<proteinExistence type="predicted"/>
<dbReference type="EMBL" id="CP042829">
    <property type="protein sequence ID" value="QFG03609.1"/>
    <property type="molecule type" value="Genomic_DNA"/>
</dbReference>
<feature type="transmembrane region" description="Helical" evidence="1">
    <location>
        <begin position="106"/>
        <end position="127"/>
    </location>
</feature>
<protein>
    <recommendedName>
        <fullName evidence="4">Rod shape-determining protein MreD</fullName>
    </recommendedName>
</protein>
<keyword evidence="3" id="KW-1185">Reference proteome</keyword>
<feature type="transmembrane region" description="Helical" evidence="1">
    <location>
        <begin position="33"/>
        <end position="57"/>
    </location>
</feature>
<organism evidence="2 3">
    <name type="scientific">Tepidiforma bonchosmolovskayae</name>
    <dbReference type="NCBI Taxonomy" id="2601677"/>
    <lineage>
        <taxon>Bacteria</taxon>
        <taxon>Bacillati</taxon>
        <taxon>Chloroflexota</taxon>
        <taxon>Tepidiformia</taxon>
        <taxon>Tepidiformales</taxon>
        <taxon>Tepidiformaceae</taxon>
        <taxon>Tepidiforma</taxon>
    </lineage>
</organism>
<sequence>MRGLALFALVFGAAIAQVTVAPLFPVGGAVPELVLLSLCLVAAFSGPVPVMVLTPLAALMHGMLADRDAGLLLLAYLPVLPLGAALEDGPLPLGHAARTYLMAAGAGMLARTVLAIGAMLGGAPALFGALAAEVLLPGLLLDIVVLTLCYVPLRLAGLIGSGFRLQRGRYFAHL</sequence>
<evidence type="ECO:0000256" key="1">
    <source>
        <dbReference type="SAM" id="Phobius"/>
    </source>
</evidence>
<feature type="transmembrane region" description="Helical" evidence="1">
    <location>
        <begin position="134"/>
        <end position="153"/>
    </location>
</feature>
<reference evidence="2 3" key="1">
    <citation type="submission" date="2019-10" db="EMBL/GenBank/DDBJ databases">
        <title>Thermopilla bonchosmolovskayae gen. nov., sp. nov., a moderately thermophilic Chloroflexi bacterium from a Chukotka hot spring (Arctic, Russia), representing a novel classis Thermopillaia, which include previously uncultivated lineage OLB14.</title>
        <authorList>
            <person name="Kochetkova T.V."/>
            <person name="Zayulina K.S."/>
            <person name="Zhigarkov V.S."/>
            <person name="Minaev N.V."/>
            <person name="Novikov A."/>
            <person name="Toshchakov S.V."/>
            <person name="Elcheninov A.G."/>
            <person name="Kublanov I.V."/>
        </authorList>
    </citation>
    <scope>NUCLEOTIDE SEQUENCE [LARGE SCALE GENOMIC DNA]</scope>
    <source>
        <strain evidence="2 3">3753O</strain>
    </source>
</reference>
<evidence type="ECO:0008006" key="4">
    <source>
        <dbReference type="Google" id="ProtNLM"/>
    </source>
</evidence>
<keyword evidence="1" id="KW-0472">Membrane</keyword>
<dbReference type="Proteomes" id="UP000326331">
    <property type="component" value="Chromosome"/>
</dbReference>
<name>A0ABX6C466_9CHLR</name>
<accession>A0ABX6C466</accession>
<evidence type="ECO:0000313" key="3">
    <source>
        <dbReference type="Proteomes" id="UP000326331"/>
    </source>
</evidence>
<keyword evidence="1" id="KW-0812">Transmembrane</keyword>
<dbReference type="RefSeq" id="WP_158067563.1">
    <property type="nucleotide sequence ID" value="NZ_CP042829.1"/>
</dbReference>
<evidence type="ECO:0000313" key="2">
    <source>
        <dbReference type="EMBL" id="QFG03609.1"/>
    </source>
</evidence>